<dbReference type="InterPro" id="IPR008901">
    <property type="entry name" value="ACER"/>
</dbReference>
<feature type="transmembrane region" description="Helical" evidence="6">
    <location>
        <begin position="22"/>
        <end position="39"/>
    </location>
</feature>
<keyword evidence="4 6" id="KW-1133">Transmembrane helix</keyword>
<keyword evidence="2 6" id="KW-0812">Transmembrane</keyword>
<dbReference type="AlphaFoldDB" id="A0A2T5HV83"/>
<evidence type="ECO:0000256" key="6">
    <source>
        <dbReference type="SAM" id="Phobius"/>
    </source>
</evidence>
<reference evidence="7 8" key="1">
    <citation type="submission" date="2018-04" db="EMBL/GenBank/DDBJ databases">
        <title>Genomic Encyclopedia of Archaeal and Bacterial Type Strains, Phase II (KMG-II): from individual species to whole genera.</title>
        <authorList>
            <person name="Goeker M."/>
        </authorList>
    </citation>
    <scope>NUCLEOTIDE SEQUENCE [LARGE SCALE GENOMIC DNA]</scope>
    <source>
        <strain evidence="7 8">DSM 100434</strain>
    </source>
</reference>
<dbReference type="Pfam" id="PF05875">
    <property type="entry name" value="Ceramidase"/>
    <property type="match status" value="1"/>
</dbReference>
<comment type="caution">
    <text evidence="7">The sequence shown here is derived from an EMBL/GenBank/DDBJ whole genome shotgun (WGS) entry which is preliminary data.</text>
</comment>
<dbReference type="RefSeq" id="WP_107814536.1">
    <property type="nucleotide sequence ID" value="NZ_QAOH01000001.1"/>
</dbReference>
<feature type="transmembrane region" description="Helical" evidence="6">
    <location>
        <begin position="101"/>
        <end position="121"/>
    </location>
</feature>
<protein>
    <submittedName>
        <fullName evidence="7">Ceramidase</fullName>
    </submittedName>
</protein>
<dbReference type="GO" id="GO:0016811">
    <property type="term" value="F:hydrolase activity, acting on carbon-nitrogen (but not peptide) bonds, in linear amides"/>
    <property type="evidence" value="ECO:0007669"/>
    <property type="project" value="InterPro"/>
</dbReference>
<dbReference type="EMBL" id="QAOH01000001">
    <property type="protein sequence ID" value="PTQ75507.1"/>
    <property type="molecule type" value="Genomic_DNA"/>
</dbReference>
<evidence type="ECO:0000313" key="8">
    <source>
        <dbReference type="Proteomes" id="UP000244077"/>
    </source>
</evidence>
<evidence type="ECO:0000256" key="3">
    <source>
        <dbReference type="ARBA" id="ARBA00022801"/>
    </source>
</evidence>
<feature type="transmembrane region" description="Helical" evidence="6">
    <location>
        <begin position="71"/>
        <end position="89"/>
    </location>
</feature>
<keyword evidence="5 6" id="KW-0472">Membrane</keyword>
<gene>
    <name evidence="7" type="ORF">C8N42_10145</name>
</gene>
<evidence type="ECO:0000256" key="5">
    <source>
        <dbReference type="ARBA" id="ARBA00023136"/>
    </source>
</evidence>
<sequence>MFAEQIDAYCERTDFTFWSEPVNALTNAAFLIAALVIWPRTKDVPMARALAVVLFVIGLGSFAFHTTATRWGAMADTLPILGFVLLYLFGASRDFLGLGLWRSVLACLAFFPFAFVCTLLFSHLGLGSSAAYSSVPLLIFIYAALLRTRAPFTARGLAIGATILCLSIAMRWLDEPICDAFPLGTHFLWHILNATMLGWMIHVYVRHMRQTRLEDGASAR</sequence>
<feature type="transmembrane region" description="Helical" evidence="6">
    <location>
        <begin position="46"/>
        <end position="65"/>
    </location>
</feature>
<evidence type="ECO:0000256" key="2">
    <source>
        <dbReference type="ARBA" id="ARBA00022692"/>
    </source>
</evidence>
<dbReference type="GO" id="GO:0016020">
    <property type="term" value="C:membrane"/>
    <property type="evidence" value="ECO:0007669"/>
    <property type="project" value="UniProtKB-SubCell"/>
</dbReference>
<keyword evidence="8" id="KW-1185">Reference proteome</keyword>
<comment type="subcellular location">
    <subcellularLocation>
        <location evidence="1">Membrane</location>
        <topology evidence="1">Multi-pass membrane protein</topology>
    </subcellularLocation>
</comment>
<evidence type="ECO:0000256" key="1">
    <source>
        <dbReference type="ARBA" id="ARBA00004141"/>
    </source>
</evidence>
<feature type="transmembrane region" description="Helical" evidence="6">
    <location>
        <begin position="152"/>
        <end position="172"/>
    </location>
</feature>
<name>A0A2T5HV83_9RHOB</name>
<evidence type="ECO:0000256" key="4">
    <source>
        <dbReference type="ARBA" id="ARBA00022989"/>
    </source>
</evidence>
<dbReference type="OrthoDB" id="277121at2"/>
<evidence type="ECO:0000313" key="7">
    <source>
        <dbReference type="EMBL" id="PTQ75507.1"/>
    </source>
</evidence>
<keyword evidence="3" id="KW-0378">Hydrolase</keyword>
<feature type="transmembrane region" description="Helical" evidence="6">
    <location>
        <begin position="127"/>
        <end position="145"/>
    </location>
</feature>
<feature type="transmembrane region" description="Helical" evidence="6">
    <location>
        <begin position="187"/>
        <end position="205"/>
    </location>
</feature>
<accession>A0A2T5HV83</accession>
<organism evidence="7 8">
    <name type="scientific">Celeribacter persicus</name>
    <dbReference type="NCBI Taxonomy" id="1651082"/>
    <lineage>
        <taxon>Bacteria</taxon>
        <taxon>Pseudomonadati</taxon>
        <taxon>Pseudomonadota</taxon>
        <taxon>Alphaproteobacteria</taxon>
        <taxon>Rhodobacterales</taxon>
        <taxon>Roseobacteraceae</taxon>
        <taxon>Celeribacter</taxon>
    </lineage>
</organism>
<dbReference type="Proteomes" id="UP000244077">
    <property type="component" value="Unassembled WGS sequence"/>
</dbReference>
<proteinExistence type="predicted"/>
<dbReference type="GO" id="GO:0006672">
    <property type="term" value="P:ceramide metabolic process"/>
    <property type="evidence" value="ECO:0007669"/>
    <property type="project" value="InterPro"/>
</dbReference>